<dbReference type="AlphaFoldDB" id="A0AAE3JKN7"/>
<dbReference type="Pfam" id="PF20603">
    <property type="entry name" value="Bact_hydrolase"/>
    <property type="match status" value="1"/>
</dbReference>
<keyword evidence="2" id="KW-1185">Reference proteome</keyword>
<dbReference type="EMBL" id="JAINWA010000001">
    <property type="protein sequence ID" value="MCD1654104.1"/>
    <property type="molecule type" value="Genomic_DNA"/>
</dbReference>
<dbReference type="RefSeq" id="WP_230753987.1">
    <property type="nucleotide sequence ID" value="NZ_JAINWA010000001.1"/>
</dbReference>
<proteinExistence type="predicted"/>
<reference evidence="1" key="1">
    <citation type="submission" date="2021-08" db="EMBL/GenBank/DDBJ databases">
        <title>Comparative analyses of Brucepasteria parasyntrophica and Teretinema zuelzerae.</title>
        <authorList>
            <person name="Song Y."/>
            <person name="Brune A."/>
        </authorList>
    </citation>
    <scope>NUCLEOTIDE SEQUENCE</scope>
    <source>
        <strain evidence="1">DSM 1903</strain>
    </source>
</reference>
<evidence type="ECO:0000313" key="1">
    <source>
        <dbReference type="EMBL" id="MCD1654104.1"/>
    </source>
</evidence>
<organism evidence="1 2">
    <name type="scientific">Teretinema zuelzerae</name>
    <dbReference type="NCBI Taxonomy" id="156"/>
    <lineage>
        <taxon>Bacteria</taxon>
        <taxon>Pseudomonadati</taxon>
        <taxon>Spirochaetota</taxon>
        <taxon>Spirochaetia</taxon>
        <taxon>Spirochaetales</taxon>
        <taxon>Treponemataceae</taxon>
        <taxon>Teretinema</taxon>
    </lineage>
</organism>
<accession>A0AAE3JKN7</accession>
<dbReference type="Proteomes" id="UP001198163">
    <property type="component" value="Unassembled WGS sequence"/>
</dbReference>
<sequence>MNETDVCCPQFDPAPWDGITHEWKNKPFIVDSIPQFLHIPLPGAMDRMMKRLMKKAGDFGIAPDPKAYLLLSRDASPWKSVYYYGVSRELPEAETVTLSGKFMSRAFDGPYSKVPLFIKEMEKSVKAEDRTALNYYCFYTTCPKCAIKYGHNYIVVIAEVVE</sequence>
<name>A0AAE3JKN7_9SPIR</name>
<protein>
    <submittedName>
        <fullName evidence="1">Uncharacterized protein</fullName>
    </submittedName>
</protein>
<gene>
    <name evidence="1" type="ORF">K7J14_05240</name>
</gene>
<comment type="caution">
    <text evidence="1">The sequence shown here is derived from an EMBL/GenBank/DDBJ whole genome shotgun (WGS) entry which is preliminary data.</text>
</comment>
<dbReference type="InterPro" id="IPR046766">
    <property type="entry name" value="Bact_hydrolase"/>
</dbReference>
<evidence type="ECO:0000313" key="2">
    <source>
        <dbReference type="Proteomes" id="UP001198163"/>
    </source>
</evidence>